<dbReference type="InterPro" id="IPR052207">
    <property type="entry name" value="Max-like/E-box_TFs"/>
</dbReference>
<dbReference type="GO" id="GO:0005634">
    <property type="term" value="C:nucleus"/>
    <property type="evidence" value="ECO:0007669"/>
    <property type="project" value="UniProtKB-SubCell"/>
</dbReference>
<keyword evidence="5" id="KW-0539">Nucleus</keyword>
<feature type="non-terminal residue" evidence="9">
    <location>
        <position position="195"/>
    </location>
</feature>
<protein>
    <recommendedName>
        <fullName evidence="8">BHLH domain-containing protein</fullName>
    </recommendedName>
</protein>
<feature type="region of interest" description="Disordered" evidence="7">
    <location>
        <begin position="1"/>
        <end position="43"/>
    </location>
</feature>
<gene>
    <name evidence="9" type="ORF">ONB1V03_LOCUS22039</name>
</gene>
<comment type="subcellular location">
    <subcellularLocation>
        <location evidence="1">Nucleus</location>
    </subcellularLocation>
</comment>
<dbReference type="PANTHER" id="PTHR15741">
    <property type="entry name" value="BASIC HELIX-LOOP-HELIX ZIP TRANSCRIPTION FACTOR"/>
    <property type="match status" value="1"/>
</dbReference>
<sequence length="195" mass="22547">PVSMASYNDNKFAGVQPIPSPPSHSSPTNASKSKPTKDRVQYKEHRRVCHINAEQKRRCNIKNGFDTLRSLLPSISHNTNTKISKAAMLQKAAEHIRHLKTERQSQQEEYDLLNKQVEGFNHTISVFQNQLPATGVPMACQRSTQTRELYENYVRERTLENWKFWIFNIIMESLWDSYNQTVTTSSADEMSKTLF</sequence>
<dbReference type="GO" id="GO:0046983">
    <property type="term" value="F:protein dimerization activity"/>
    <property type="evidence" value="ECO:0007669"/>
    <property type="project" value="InterPro"/>
</dbReference>
<dbReference type="PROSITE" id="PS50888">
    <property type="entry name" value="BHLH"/>
    <property type="match status" value="1"/>
</dbReference>
<keyword evidence="10" id="KW-1185">Reference proteome</keyword>
<dbReference type="SMART" id="SM00353">
    <property type="entry name" value="HLH"/>
    <property type="match status" value="1"/>
</dbReference>
<feature type="non-terminal residue" evidence="9">
    <location>
        <position position="1"/>
    </location>
</feature>
<feature type="domain" description="BHLH" evidence="8">
    <location>
        <begin position="45"/>
        <end position="99"/>
    </location>
</feature>
<evidence type="ECO:0000256" key="4">
    <source>
        <dbReference type="ARBA" id="ARBA00023163"/>
    </source>
</evidence>
<evidence type="ECO:0000256" key="6">
    <source>
        <dbReference type="SAM" id="Coils"/>
    </source>
</evidence>
<evidence type="ECO:0000259" key="8">
    <source>
        <dbReference type="PROSITE" id="PS50888"/>
    </source>
</evidence>
<evidence type="ECO:0000256" key="3">
    <source>
        <dbReference type="ARBA" id="ARBA00023125"/>
    </source>
</evidence>
<name>A0A7R9MSA5_9ACAR</name>
<evidence type="ECO:0000256" key="5">
    <source>
        <dbReference type="ARBA" id="ARBA00023242"/>
    </source>
</evidence>
<dbReference type="EMBL" id="OC961320">
    <property type="protein sequence ID" value="CAD7665482.1"/>
    <property type="molecule type" value="Genomic_DNA"/>
</dbReference>
<keyword evidence="2" id="KW-0805">Transcription regulation</keyword>
<dbReference type="Gene3D" id="4.10.280.10">
    <property type="entry name" value="Helix-loop-helix DNA-binding domain"/>
    <property type="match status" value="1"/>
</dbReference>
<keyword evidence="4" id="KW-0804">Transcription</keyword>
<dbReference type="OrthoDB" id="6022628at2759"/>
<evidence type="ECO:0000256" key="2">
    <source>
        <dbReference type="ARBA" id="ARBA00023015"/>
    </source>
</evidence>
<proteinExistence type="predicted"/>
<keyword evidence="3" id="KW-0238">DNA-binding</keyword>
<dbReference type="PANTHER" id="PTHR15741:SF37">
    <property type="entry name" value="LD38259P"/>
    <property type="match status" value="1"/>
</dbReference>
<evidence type="ECO:0000256" key="1">
    <source>
        <dbReference type="ARBA" id="ARBA00004123"/>
    </source>
</evidence>
<evidence type="ECO:0000313" key="10">
    <source>
        <dbReference type="Proteomes" id="UP000728032"/>
    </source>
</evidence>
<dbReference type="GO" id="GO:0000978">
    <property type="term" value="F:RNA polymerase II cis-regulatory region sequence-specific DNA binding"/>
    <property type="evidence" value="ECO:0007669"/>
    <property type="project" value="TreeGrafter"/>
</dbReference>
<dbReference type="CDD" id="cd11405">
    <property type="entry name" value="bHLHzip_MLXIP_like"/>
    <property type="match status" value="1"/>
</dbReference>
<feature type="coiled-coil region" evidence="6">
    <location>
        <begin position="89"/>
        <end position="116"/>
    </location>
</feature>
<dbReference type="Proteomes" id="UP000728032">
    <property type="component" value="Unassembled WGS sequence"/>
</dbReference>
<keyword evidence="6" id="KW-0175">Coiled coil</keyword>
<evidence type="ECO:0000313" key="9">
    <source>
        <dbReference type="EMBL" id="CAD7665482.1"/>
    </source>
</evidence>
<dbReference type="GO" id="GO:0000981">
    <property type="term" value="F:DNA-binding transcription factor activity, RNA polymerase II-specific"/>
    <property type="evidence" value="ECO:0007669"/>
    <property type="project" value="TreeGrafter"/>
</dbReference>
<dbReference type="AlphaFoldDB" id="A0A7R9MSA5"/>
<dbReference type="EMBL" id="CAJPVJ010046495">
    <property type="protein sequence ID" value="CAG2182618.1"/>
    <property type="molecule type" value="Genomic_DNA"/>
</dbReference>
<organism evidence="9">
    <name type="scientific">Oppiella nova</name>
    <dbReference type="NCBI Taxonomy" id="334625"/>
    <lineage>
        <taxon>Eukaryota</taxon>
        <taxon>Metazoa</taxon>
        <taxon>Ecdysozoa</taxon>
        <taxon>Arthropoda</taxon>
        <taxon>Chelicerata</taxon>
        <taxon>Arachnida</taxon>
        <taxon>Acari</taxon>
        <taxon>Acariformes</taxon>
        <taxon>Sarcoptiformes</taxon>
        <taxon>Oribatida</taxon>
        <taxon>Brachypylina</taxon>
        <taxon>Oppioidea</taxon>
        <taxon>Oppiidae</taxon>
        <taxon>Oppiella</taxon>
    </lineage>
</organism>
<reference evidence="9" key="1">
    <citation type="submission" date="2020-11" db="EMBL/GenBank/DDBJ databases">
        <authorList>
            <person name="Tran Van P."/>
        </authorList>
    </citation>
    <scope>NUCLEOTIDE SEQUENCE</scope>
</reference>
<dbReference type="Pfam" id="PF00010">
    <property type="entry name" value="HLH"/>
    <property type="match status" value="1"/>
</dbReference>
<evidence type="ECO:0000256" key="7">
    <source>
        <dbReference type="SAM" id="MobiDB-lite"/>
    </source>
</evidence>
<dbReference type="InterPro" id="IPR011598">
    <property type="entry name" value="bHLH_dom"/>
</dbReference>
<accession>A0A7R9MSA5</accession>
<dbReference type="SUPFAM" id="SSF47459">
    <property type="entry name" value="HLH, helix-loop-helix DNA-binding domain"/>
    <property type="match status" value="1"/>
</dbReference>
<dbReference type="InterPro" id="IPR036638">
    <property type="entry name" value="HLH_DNA-bd_sf"/>
</dbReference>